<protein>
    <submittedName>
        <fullName evidence="2">Uncharacterized protein</fullName>
    </submittedName>
</protein>
<organism evidence="2 3">
    <name type="scientific">Lunasporangiospora selenospora</name>
    <dbReference type="NCBI Taxonomy" id="979761"/>
    <lineage>
        <taxon>Eukaryota</taxon>
        <taxon>Fungi</taxon>
        <taxon>Fungi incertae sedis</taxon>
        <taxon>Mucoromycota</taxon>
        <taxon>Mortierellomycotina</taxon>
        <taxon>Mortierellomycetes</taxon>
        <taxon>Mortierellales</taxon>
        <taxon>Mortierellaceae</taxon>
        <taxon>Lunasporangiospora</taxon>
    </lineage>
</organism>
<dbReference type="Proteomes" id="UP000780801">
    <property type="component" value="Unassembled WGS sequence"/>
</dbReference>
<dbReference type="AlphaFoldDB" id="A0A9P6FMD8"/>
<keyword evidence="3" id="KW-1185">Reference proteome</keyword>
<feature type="compositionally biased region" description="Polar residues" evidence="1">
    <location>
        <begin position="9"/>
        <end position="29"/>
    </location>
</feature>
<evidence type="ECO:0000313" key="3">
    <source>
        <dbReference type="Proteomes" id="UP000780801"/>
    </source>
</evidence>
<feature type="non-terminal residue" evidence="2">
    <location>
        <position position="730"/>
    </location>
</feature>
<feature type="region of interest" description="Disordered" evidence="1">
    <location>
        <begin position="1"/>
        <end position="31"/>
    </location>
</feature>
<feature type="compositionally biased region" description="Basic and acidic residues" evidence="1">
    <location>
        <begin position="512"/>
        <end position="528"/>
    </location>
</feature>
<evidence type="ECO:0000256" key="1">
    <source>
        <dbReference type="SAM" id="MobiDB-lite"/>
    </source>
</evidence>
<feature type="region of interest" description="Disordered" evidence="1">
    <location>
        <begin position="512"/>
        <end position="550"/>
    </location>
</feature>
<gene>
    <name evidence="2" type="ORF">BGW38_006619</name>
</gene>
<name>A0A9P6FMD8_9FUNG</name>
<proteinExistence type="predicted"/>
<accession>A0A9P6FMD8</accession>
<comment type="caution">
    <text evidence="2">The sequence shown here is derived from an EMBL/GenBank/DDBJ whole genome shotgun (WGS) entry which is preliminary data.</text>
</comment>
<reference evidence="2" key="1">
    <citation type="journal article" date="2020" name="Fungal Divers.">
        <title>Resolving the Mortierellaceae phylogeny through synthesis of multi-gene phylogenetics and phylogenomics.</title>
        <authorList>
            <person name="Vandepol N."/>
            <person name="Liber J."/>
            <person name="Desiro A."/>
            <person name="Na H."/>
            <person name="Kennedy M."/>
            <person name="Barry K."/>
            <person name="Grigoriev I.V."/>
            <person name="Miller A.N."/>
            <person name="O'Donnell K."/>
            <person name="Stajich J.E."/>
            <person name="Bonito G."/>
        </authorList>
    </citation>
    <scope>NUCLEOTIDE SEQUENCE</scope>
    <source>
        <strain evidence="2">KOD1015</strain>
    </source>
</reference>
<feature type="compositionally biased region" description="Low complexity" evidence="1">
    <location>
        <begin position="682"/>
        <end position="691"/>
    </location>
</feature>
<feature type="non-terminal residue" evidence="2">
    <location>
        <position position="1"/>
    </location>
</feature>
<evidence type="ECO:0000313" key="2">
    <source>
        <dbReference type="EMBL" id="KAF9577892.1"/>
    </source>
</evidence>
<feature type="region of interest" description="Disordered" evidence="1">
    <location>
        <begin position="667"/>
        <end position="691"/>
    </location>
</feature>
<sequence length="730" mass="84407">NRIRKSVLSKANATDNGAQERSSESNPVQATDWCQDELTPEELESARELAEDREQANLRIGPLPIRLVRPEEWAFEQWIKRLEEAYAEYEGLPYPIQSLVEGKDILFEVNYLQETFWVVYQYLLHMLPARYPEGGGMRKNRIRSIALFILPEIIRQMEDVTGKMMLMNDFAQLRPLESRHRLMPDWARENAREAARGLAQDEGFLRLYARALAKEKEAIKDPSSDEFQKKVEQVQETILRHGHSPRTTEDCAKLVSRWANMSTSLEEREDRAIPNHARLKEGKDLETWAKRFPELALLRPSQFRQLVGERPAWTDAEDAERRQFLADLVAKERAQVRLQGPAAAGTTRVYFEEVMYEGERPMFSEREELPSAEVDHQMPTGQFPVTASVRLVRTERYKRQGDVMQGGGPVQVPKIINRNNTRGFYRESNRIGPDRAPTLTRGIDRLSRDEVFQVPELVFRCKDPKLSDDDSAGIEVWRRQNLKEWHSKGYIDVDTLYKVVQHRRKVSRDIKKPNTKGLDKSVVRKDADIQEPLAESARESGPAGPKRRTRLHNSEMRIGRQIKADAKLRQKHRLFSNKELKKMGKTLATEMMEDEVLDEYNHQVFVVRAQKRLSEAGTMEQIEDRRQELVQELDYDLEDQLGDAELDKGVVLLLEKQLEAEQRALGLDDADQESSRQVQKTASSASRAIRSQRARDLARFKASRKWKVEVAKQLCDKDQAPDWIIEDGSS</sequence>
<dbReference type="OrthoDB" id="2441062at2759"/>
<dbReference type="EMBL" id="JAABOA010004242">
    <property type="protein sequence ID" value="KAF9577892.1"/>
    <property type="molecule type" value="Genomic_DNA"/>
</dbReference>